<dbReference type="Pfam" id="PF00023">
    <property type="entry name" value="Ank"/>
    <property type="match status" value="1"/>
</dbReference>
<evidence type="ECO:0000313" key="16">
    <source>
        <dbReference type="Proteomes" id="UP000070412"/>
    </source>
</evidence>
<feature type="repeat" description="ANK" evidence="12">
    <location>
        <begin position="230"/>
        <end position="256"/>
    </location>
</feature>
<keyword evidence="5" id="KW-0800">Toxin</keyword>
<evidence type="ECO:0000256" key="5">
    <source>
        <dbReference type="ARBA" id="ARBA00023028"/>
    </source>
</evidence>
<dbReference type="Proteomes" id="UP000070412">
    <property type="component" value="Unassembled WGS sequence"/>
</dbReference>
<protein>
    <recommendedName>
        <fullName evidence="11">Alpha-latrotoxin</fullName>
    </recommendedName>
</protein>
<keyword evidence="6 12" id="KW-0040">ANK repeat</keyword>
<keyword evidence="8" id="KW-1053">Target membrane</keyword>
<dbReference type="GO" id="GO:0006887">
    <property type="term" value="P:exocytosis"/>
    <property type="evidence" value="ECO:0007669"/>
    <property type="project" value="UniProtKB-KW"/>
</dbReference>
<keyword evidence="3" id="KW-1052">Target cell membrane</keyword>
<dbReference type="OrthoDB" id="366390at2759"/>
<dbReference type="SUPFAM" id="SSF48403">
    <property type="entry name" value="Ankyrin repeat"/>
    <property type="match status" value="1"/>
</dbReference>
<dbReference type="PRINTS" id="PR01415">
    <property type="entry name" value="ANKYRIN"/>
</dbReference>
<dbReference type="PANTHER" id="PTHR24198:SF165">
    <property type="entry name" value="ANKYRIN REPEAT-CONTAINING PROTEIN-RELATED"/>
    <property type="match status" value="1"/>
</dbReference>
<organism evidence="14 17">
    <name type="scientific">Sarcoptes scabiei</name>
    <name type="common">Itch mite</name>
    <name type="synonym">Acarus scabiei</name>
    <dbReference type="NCBI Taxonomy" id="52283"/>
    <lineage>
        <taxon>Eukaryota</taxon>
        <taxon>Metazoa</taxon>
        <taxon>Ecdysozoa</taxon>
        <taxon>Arthropoda</taxon>
        <taxon>Chelicerata</taxon>
        <taxon>Arachnida</taxon>
        <taxon>Acari</taxon>
        <taxon>Acariformes</taxon>
        <taxon>Sarcoptiformes</taxon>
        <taxon>Astigmata</taxon>
        <taxon>Psoroptidia</taxon>
        <taxon>Sarcoptoidea</taxon>
        <taxon>Sarcoptidae</taxon>
        <taxon>Sarcoptinae</taxon>
        <taxon>Sarcoptes</taxon>
    </lineage>
</organism>
<evidence type="ECO:0000256" key="3">
    <source>
        <dbReference type="ARBA" id="ARBA00022537"/>
    </source>
</evidence>
<evidence type="ECO:0000313" key="14">
    <source>
        <dbReference type="EMBL" id="KPM11237.1"/>
    </source>
</evidence>
<evidence type="ECO:0000256" key="6">
    <source>
        <dbReference type="ARBA" id="ARBA00023043"/>
    </source>
</evidence>
<dbReference type="OMA" id="VHTYIGS"/>
<evidence type="ECO:0000256" key="4">
    <source>
        <dbReference type="ARBA" id="ARBA00022737"/>
    </source>
</evidence>
<name>A0A132AJY5_SARSC</name>
<dbReference type="InterPro" id="IPR036770">
    <property type="entry name" value="Ankyrin_rpt-contain_sf"/>
</dbReference>
<evidence type="ECO:0000256" key="1">
    <source>
        <dbReference type="ARBA" id="ARBA00004175"/>
    </source>
</evidence>
<evidence type="ECO:0000313" key="17">
    <source>
        <dbReference type="Proteomes" id="UP000616769"/>
    </source>
</evidence>
<reference evidence="16" key="2">
    <citation type="journal article" date="2020" name="PLoS Negl. Trop. Dis.">
        <title>High-quality nuclear genome for Sarcoptes scabiei-A critical resource for a neglected parasite.</title>
        <authorList>
            <person name="Korhonen P.K."/>
            <person name="Gasser R.B."/>
            <person name="Ma G."/>
            <person name="Wang T."/>
            <person name="Stroehlein A.J."/>
            <person name="Young N.D."/>
            <person name="Ang C.S."/>
            <person name="Fernando D.D."/>
            <person name="Lu H.C."/>
            <person name="Taylor S."/>
            <person name="Reynolds S.L."/>
            <person name="Mofiz E."/>
            <person name="Najaraj S.H."/>
            <person name="Gowda H."/>
            <person name="Madugundu A."/>
            <person name="Renuse S."/>
            <person name="Holt D."/>
            <person name="Pandey A."/>
            <person name="Papenfuss A.T."/>
            <person name="Fischer K."/>
        </authorList>
    </citation>
    <scope>NUCLEOTIDE SEQUENCE [LARGE SCALE GENOMIC DNA]</scope>
</reference>
<dbReference type="PROSITE" id="PS50297">
    <property type="entry name" value="ANK_REP_REGION"/>
    <property type="match status" value="4"/>
</dbReference>
<reference evidence="14 17" key="1">
    <citation type="journal article" date="2015" name="Parasit. Vectors">
        <title>Draft genome of the scabies mite.</title>
        <authorList>
            <person name="Rider S.D.Jr."/>
            <person name="Morgan M.S."/>
            <person name="Arlian L.G."/>
        </authorList>
    </citation>
    <scope>NUCLEOTIDE SEQUENCE [LARGE SCALE GENOMIC DNA]</scope>
    <source>
        <strain evidence="14">Arlian Lab</strain>
    </source>
</reference>
<evidence type="ECO:0000313" key="15">
    <source>
        <dbReference type="EnsemblMetazoa" id="KAF7492034.1"/>
    </source>
</evidence>
<dbReference type="EnsemblMetazoa" id="SSS_8908s_mrna">
    <property type="protein sequence ID" value="KAF7492034.1"/>
    <property type="gene ID" value="SSS_8908"/>
</dbReference>
<dbReference type="Proteomes" id="UP000616769">
    <property type="component" value="Unassembled WGS sequence"/>
</dbReference>
<keyword evidence="5" id="KW-0528">Neurotoxin</keyword>
<evidence type="ECO:0000256" key="10">
    <source>
        <dbReference type="ARBA" id="ARBA00049715"/>
    </source>
</evidence>
<feature type="repeat" description="ANK" evidence="12">
    <location>
        <begin position="82"/>
        <end position="114"/>
    </location>
</feature>
<reference evidence="13" key="3">
    <citation type="submission" date="2020-01" db="EMBL/GenBank/DDBJ databases">
        <authorList>
            <person name="Korhonen P.K.K."/>
            <person name="Guangxu M.G."/>
            <person name="Wang T.W."/>
            <person name="Stroehlein A.J.S."/>
            <person name="Young N.D."/>
            <person name="Ang C.-S.A."/>
            <person name="Fernando D.W.F."/>
            <person name="Lu H.L."/>
            <person name="Taylor S.T."/>
            <person name="Ehtesham M.E.M."/>
            <person name="Najaraj S.H.N."/>
            <person name="Harsha G.H.G."/>
            <person name="Madugundu A.M."/>
            <person name="Renuse S.R."/>
            <person name="Holt D.H."/>
            <person name="Pandey A.P."/>
            <person name="Papenfuss A.P."/>
            <person name="Gasser R.B.G."/>
            <person name="Fischer K.F."/>
        </authorList>
    </citation>
    <scope>NUCLEOTIDE SEQUENCE</scope>
    <source>
        <strain evidence="13">SSS_KF_BRIS2020</strain>
    </source>
</reference>
<accession>A0A132AJY5</accession>
<feature type="repeat" description="ANK" evidence="12">
    <location>
        <begin position="49"/>
        <end position="81"/>
    </location>
</feature>
<keyword evidence="4" id="KW-0677">Repeat</keyword>
<dbReference type="Pfam" id="PF12796">
    <property type="entry name" value="Ank_2"/>
    <property type="match status" value="2"/>
</dbReference>
<dbReference type="InterPro" id="IPR002110">
    <property type="entry name" value="Ankyrin_rpt"/>
</dbReference>
<dbReference type="EMBL" id="WVUK01000057">
    <property type="protein sequence ID" value="KAF7492034.1"/>
    <property type="molecule type" value="Genomic_DNA"/>
</dbReference>
<dbReference type="GO" id="GO:0044231">
    <property type="term" value="C:host cell presynaptic membrane"/>
    <property type="evidence" value="ECO:0007669"/>
    <property type="project" value="UniProtKB-KW"/>
</dbReference>
<dbReference type="AlphaFoldDB" id="A0A132AJY5"/>
<evidence type="ECO:0000256" key="2">
    <source>
        <dbReference type="ARBA" id="ARBA00022483"/>
    </source>
</evidence>
<keyword evidence="7" id="KW-0472">Membrane</keyword>
<keyword evidence="5" id="KW-0638">Presynaptic neurotoxin</keyword>
<reference evidence="15" key="4">
    <citation type="submission" date="2022-06" db="UniProtKB">
        <authorList>
            <consortium name="EnsemblMetazoa"/>
        </authorList>
    </citation>
    <scope>IDENTIFICATION</scope>
</reference>
<evidence type="ECO:0000256" key="9">
    <source>
        <dbReference type="ARBA" id="ARBA00049657"/>
    </source>
</evidence>
<evidence type="ECO:0000256" key="12">
    <source>
        <dbReference type="PROSITE-ProRule" id="PRU00023"/>
    </source>
</evidence>
<dbReference type="EMBL" id="JXLN01016742">
    <property type="protein sequence ID" value="KPM11237.1"/>
    <property type="molecule type" value="Genomic_DNA"/>
</dbReference>
<proteinExistence type="inferred from homology"/>
<dbReference type="GO" id="GO:0044218">
    <property type="term" value="C:other organism cell membrane"/>
    <property type="evidence" value="ECO:0007669"/>
    <property type="project" value="UniProtKB-KW"/>
</dbReference>
<comment type="subcellular location">
    <subcellularLocation>
        <location evidence="1">Target cell membrane</location>
    </subcellularLocation>
</comment>
<comment type="similarity">
    <text evidence="9">Belongs to the cationic peptide 01 (latrotoxin) family. 03 (alpha-latrotoxin) subfamily.</text>
</comment>
<dbReference type="PANTHER" id="PTHR24198">
    <property type="entry name" value="ANKYRIN REPEAT AND PROTEIN KINASE DOMAIN-CONTAINING PROTEIN"/>
    <property type="match status" value="1"/>
</dbReference>
<dbReference type="SMART" id="SM00248">
    <property type="entry name" value="ANK"/>
    <property type="match status" value="7"/>
</dbReference>
<dbReference type="Gene3D" id="1.25.40.20">
    <property type="entry name" value="Ankyrin repeat-containing domain"/>
    <property type="match status" value="2"/>
</dbReference>
<evidence type="ECO:0000256" key="7">
    <source>
        <dbReference type="ARBA" id="ARBA00023136"/>
    </source>
</evidence>
<gene>
    <name evidence="14" type="ORF">QR98_0098070</name>
    <name evidence="13" type="ORF">SSS_8908</name>
</gene>
<sequence length="580" mass="65279">MNVQENETISPHLQSLQRELVESISRQAPLDEIRILLACGAKVDAPVTQGLRPLHYATFQHYVKAVNLLIVRGCDVNAMDDVGYTALHLCAERGYHDLMKILIEHGARVKFTQLGPDDIALGNPPRATIADEPLRLAIKNCHYECAETLLKNGADPNARYFLGSEINLISPLNVIFLEMLLKYGADPDSRDRSSLTSLMKSCRHPHGYASAKILIYHGADVNAITSERHDYRSVLHYAVLSNNIDTVKLLLHHGANARFIFPSHAVQKPTPLDFALLSGSVEMIKLLIEAGANVNVGSPIIGRPLHIILSETNRHKIEIIDVLLKAGADPNAITNDARGPLLKPPIGEYFNASQQPMICLVRKLLKYGAKIVIKAQVHDSIGILKVIHRLNMERDREVINLICEAAESFSAASIKRCPLMSKELKEYFLKAATRPISLRHQCRLRIRKLLTEIARKANEHIWQRQQQQQQNEFEFNSIGQCTLFRSNNPYDSLSEIEQERLNRMTVDEIEDAFVIGGNGDPEKLKLLTILLKRSSSKPIQSVPIIEEIIERINNLPIPSILRCYLNYEISFRSFHEVIAD</sequence>
<keyword evidence="2" id="KW-0268">Exocytosis</keyword>
<keyword evidence="16" id="KW-1185">Reference proteome</keyword>
<evidence type="ECO:0000313" key="13">
    <source>
        <dbReference type="EMBL" id="KAF7492034.1"/>
    </source>
</evidence>
<dbReference type="PROSITE" id="PS50088">
    <property type="entry name" value="ANK_REPEAT"/>
    <property type="match status" value="4"/>
</dbReference>
<evidence type="ECO:0000256" key="8">
    <source>
        <dbReference type="ARBA" id="ARBA00023298"/>
    </source>
</evidence>
<dbReference type="VEuPathDB" id="VectorBase:SSCA010540"/>
<comment type="subunit">
    <text evidence="10">Homotetramer in membranes.</text>
</comment>
<evidence type="ECO:0000256" key="11">
    <source>
        <dbReference type="ARBA" id="ARBA00049811"/>
    </source>
</evidence>
<feature type="repeat" description="ANK" evidence="12">
    <location>
        <begin position="267"/>
        <end position="299"/>
    </location>
</feature>